<name>A0ABS0K5G5_9ACTN</name>
<evidence type="ECO:0000313" key="2">
    <source>
        <dbReference type="Proteomes" id="UP000631791"/>
    </source>
</evidence>
<keyword evidence="2" id="KW-1185">Reference proteome</keyword>
<proteinExistence type="predicted"/>
<reference evidence="1 2" key="1">
    <citation type="submission" date="2020-11" db="EMBL/GenBank/DDBJ databases">
        <title>Sequencing the genomes of 1000 actinobacteria strains.</title>
        <authorList>
            <person name="Klenk H.-P."/>
        </authorList>
    </citation>
    <scope>NUCLEOTIDE SEQUENCE [LARGE SCALE GENOMIC DNA]</scope>
    <source>
        <strain evidence="1 2">DSM 101695</strain>
    </source>
</reference>
<dbReference type="EMBL" id="JADOTY010000001">
    <property type="protein sequence ID" value="MBG6103242.1"/>
    <property type="molecule type" value="Genomic_DNA"/>
</dbReference>
<dbReference type="Proteomes" id="UP000631791">
    <property type="component" value="Unassembled WGS sequence"/>
</dbReference>
<protein>
    <submittedName>
        <fullName evidence="1">Uncharacterized protein</fullName>
    </submittedName>
</protein>
<dbReference type="RefSeq" id="WP_269215278.1">
    <property type="nucleotide sequence ID" value="NZ_JADOTY010000001.1"/>
</dbReference>
<sequence length="40" mass="4400">MTIPQDGLRELDRVSAPDLNYPYPWLASIAVPLTQSGGRT</sequence>
<gene>
    <name evidence="1" type="ORF">IW249_003656</name>
</gene>
<accession>A0ABS0K5G5</accession>
<organism evidence="1 2">
    <name type="scientific">Micromonospora vinacea</name>
    <dbReference type="NCBI Taxonomy" id="709878"/>
    <lineage>
        <taxon>Bacteria</taxon>
        <taxon>Bacillati</taxon>
        <taxon>Actinomycetota</taxon>
        <taxon>Actinomycetes</taxon>
        <taxon>Micromonosporales</taxon>
        <taxon>Micromonosporaceae</taxon>
        <taxon>Micromonospora</taxon>
    </lineage>
</organism>
<evidence type="ECO:0000313" key="1">
    <source>
        <dbReference type="EMBL" id="MBG6103242.1"/>
    </source>
</evidence>
<comment type="caution">
    <text evidence="1">The sequence shown here is derived from an EMBL/GenBank/DDBJ whole genome shotgun (WGS) entry which is preliminary data.</text>
</comment>